<keyword evidence="8" id="KW-1185">Reference proteome</keyword>
<keyword evidence="1" id="KW-0436">Ligase</keyword>
<evidence type="ECO:0000256" key="2">
    <source>
        <dbReference type="ARBA" id="ARBA00022741"/>
    </source>
</evidence>
<dbReference type="RefSeq" id="XP_041162754.1">
    <property type="nucleotide sequence ID" value="XM_041299908.1"/>
</dbReference>
<dbReference type="AlphaFoldDB" id="A0A9P7IYN8"/>
<organism evidence="7 8">
    <name type="scientific">Suillus plorans</name>
    <dbReference type="NCBI Taxonomy" id="116603"/>
    <lineage>
        <taxon>Eukaryota</taxon>
        <taxon>Fungi</taxon>
        <taxon>Dikarya</taxon>
        <taxon>Basidiomycota</taxon>
        <taxon>Agaricomycotina</taxon>
        <taxon>Agaricomycetes</taxon>
        <taxon>Agaricomycetidae</taxon>
        <taxon>Boletales</taxon>
        <taxon>Suillineae</taxon>
        <taxon>Suillaceae</taxon>
        <taxon>Suillus</taxon>
    </lineage>
</organism>
<evidence type="ECO:0000256" key="5">
    <source>
        <dbReference type="ARBA" id="ARBA00023146"/>
    </source>
</evidence>
<evidence type="ECO:0000256" key="1">
    <source>
        <dbReference type="ARBA" id="ARBA00022598"/>
    </source>
</evidence>
<dbReference type="OrthoDB" id="1706657at2759"/>
<gene>
    <name evidence="7" type="ORF">HD556DRAFT_1306396</name>
</gene>
<keyword evidence="3" id="KW-0067">ATP-binding</keyword>
<dbReference type="InterPro" id="IPR023586">
    <property type="entry name" value="Ile-tRNA-ligase_type2"/>
</dbReference>
<dbReference type="GO" id="GO:0005524">
    <property type="term" value="F:ATP binding"/>
    <property type="evidence" value="ECO:0007669"/>
    <property type="project" value="UniProtKB-KW"/>
</dbReference>
<accession>A0A9P7IYN8</accession>
<evidence type="ECO:0000313" key="7">
    <source>
        <dbReference type="EMBL" id="KAG1797801.1"/>
    </source>
</evidence>
<protein>
    <recommendedName>
        <fullName evidence="6">Aminoacyl-tRNA synthetase class Ia domain-containing protein</fullName>
    </recommendedName>
</protein>
<dbReference type="EMBL" id="JABBWE010000015">
    <property type="protein sequence ID" value="KAG1797801.1"/>
    <property type="molecule type" value="Genomic_DNA"/>
</dbReference>
<dbReference type="Pfam" id="PF00133">
    <property type="entry name" value="tRNA-synt_1"/>
    <property type="match status" value="1"/>
</dbReference>
<dbReference type="Proteomes" id="UP000719766">
    <property type="component" value="Unassembled WGS sequence"/>
</dbReference>
<dbReference type="GeneID" id="64593672"/>
<keyword evidence="5" id="KW-0030">Aminoacyl-tRNA synthetase</keyword>
<evidence type="ECO:0000313" key="8">
    <source>
        <dbReference type="Proteomes" id="UP000719766"/>
    </source>
</evidence>
<evidence type="ECO:0000259" key="6">
    <source>
        <dbReference type="Pfam" id="PF00133"/>
    </source>
</evidence>
<comment type="caution">
    <text evidence="7">The sequence shown here is derived from an EMBL/GenBank/DDBJ whole genome shotgun (WGS) entry which is preliminary data.</text>
</comment>
<keyword evidence="4" id="KW-0648">Protein biosynthesis</keyword>
<reference evidence="7" key="1">
    <citation type="journal article" date="2020" name="New Phytol.">
        <title>Comparative genomics reveals dynamic genome evolution in host specialist ectomycorrhizal fungi.</title>
        <authorList>
            <person name="Lofgren L.A."/>
            <person name="Nguyen N.H."/>
            <person name="Vilgalys R."/>
            <person name="Ruytinx J."/>
            <person name="Liao H.L."/>
            <person name="Branco S."/>
            <person name="Kuo A."/>
            <person name="LaButti K."/>
            <person name="Lipzen A."/>
            <person name="Andreopoulos W."/>
            <person name="Pangilinan J."/>
            <person name="Riley R."/>
            <person name="Hundley H."/>
            <person name="Na H."/>
            <person name="Barry K."/>
            <person name="Grigoriev I.V."/>
            <person name="Stajich J.E."/>
            <person name="Kennedy P.G."/>
        </authorList>
    </citation>
    <scope>NUCLEOTIDE SEQUENCE</scope>
    <source>
        <strain evidence="7">S12</strain>
    </source>
</reference>
<dbReference type="GO" id="GO:0004822">
    <property type="term" value="F:isoleucine-tRNA ligase activity"/>
    <property type="evidence" value="ECO:0007669"/>
    <property type="project" value="InterPro"/>
</dbReference>
<dbReference type="PANTHER" id="PTHR42780:SF1">
    <property type="entry name" value="ISOLEUCINE--TRNA LIGASE, CYTOPLASMIC"/>
    <property type="match status" value="1"/>
</dbReference>
<evidence type="ECO:0000256" key="4">
    <source>
        <dbReference type="ARBA" id="ARBA00022917"/>
    </source>
</evidence>
<sequence>MVCSVNAPSPTDYEEVVYISSIAKLEELTSGVGFTDIHCEKVDHLIIPSKMGKGILRRVEEVFDCWSESGRMFLVKSPTVWGVNLHFCEEVNYIFLMLLKIKGDSGWFKVVPMACIVIGSADFGAHFMDLNVLAAEPL</sequence>
<name>A0A9P7IYN8_9AGAM</name>
<feature type="domain" description="Aminoacyl-tRNA synthetase class Ia" evidence="6">
    <location>
        <begin position="12"/>
        <end position="74"/>
    </location>
</feature>
<proteinExistence type="predicted"/>
<dbReference type="PANTHER" id="PTHR42780">
    <property type="entry name" value="SOLEUCYL-TRNA SYNTHETASE"/>
    <property type="match status" value="1"/>
</dbReference>
<dbReference type="GO" id="GO:0006428">
    <property type="term" value="P:isoleucyl-tRNA aminoacylation"/>
    <property type="evidence" value="ECO:0007669"/>
    <property type="project" value="TreeGrafter"/>
</dbReference>
<evidence type="ECO:0000256" key="3">
    <source>
        <dbReference type="ARBA" id="ARBA00022840"/>
    </source>
</evidence>
<dbReference type="InterPro" id="IPR002300">
    <property type="entry name" value="aa-tRNA-synth_Ia"/>
</dbReference>
<keyword evidence="2" id="KW-0547">Nucleotide-binding</keyword>